<name>A0AAW1TMX4_9CUCU</name>
<keyword evidence="3" id="KW-1185">Reference proteome</keyword>
<organism evidence="2 3">
    <name type="scientific">Henosepilachna vigintioctopunctata</name>
    <dbReference type="NCBI Taxonomy" id="420089"/>
    <lineage>
        <taxon>Eukaryota</taxon>
        <taxon>Metazoa</taxon>
        <taxon>Ecdysozoa</taxon>
        <taxon>Arthropoda</taxon>
        <taxon>Hexapoda</taxon>
        <taxon>Insecta</taxon>
        <taxon>Pterygota</taxon>
        <taxon>Neoptera</taxon>
        <taxon>Endopterygota</taxon>
        <taxon>Coleoptera</taxon>
        <taxon>Polyphaga</taxon>
        <taxon>Cucujiformia</taxon>
        <taxon>Coccinelloidea</taxon>
        <taxon>Coccinellidae</taxon>
        <taxon>Epilachninae</taxon>
        <taxon>Epilachnini</taxon>
        <taxon>Henosepilachna</taxon>
    </lineage>
</organism>
<feature type="compositionally biased region" description="Pro residues" evidence="1">
    <location>
        <begin position="45"/>
        <end position="60"/>
    </location>
</feature>
<dbReference type="EMBL" id="JARQZJ010000006">
    <property type="protein sequence ID" value="KAK9871613.1"/>
    <property type="molecule type" value="Genomic_DNA"/>
</dbReference>
<comment type="caution">
    <text evidence="2">The sequence shown here is derived from an EMBL/GenBank/DDBJ whole genome shotgun (WGS) entry which is preliminary data.</text>
</comment>
<dbReference type="AlphaFoldDB" id="A0AAW1TMX4"/>
<sequence>MNNKKETRVRLESPLLRRDIPNCHKDWSDPDAPPTLVSPEVIPLPSDPPSAPTPLPPDAPQPRNSNLY</sequence>
<feature type="region of interest" description="Disordered" evidence="1">
    <location>
        <begin position="1"/>
        <end position="68"/>
    </location>
</feature>
<dbReference type="Proteomes" id="UP001431783">
    <property type="component" value="Unassembled WGS sequence"/>
</dbReference>
<proteinExistence type="predicted"/>
<reference evidence="2 3" key="1">
    <citation type="submission" date="2023-03" db="EMBL/GenBank/DDBJ databases">
        <title>Genome insight into feeding habits of ladybird beetles.</title>
        <authorList>
            <person name="Li H.-S."/>
            <person name="Huang Y.-H."/>
            <person name="Pang H."/>
        </authorList>
    </citation>
    <scope>NUCLEOTIDE SEQUENCE [LARGE SCALE GENOMIC DNA]</scope>
    <source>
        <strain evidence="2">SYSU_2023b</strain>
        <tissue evidence="2">Whole body</tissue>
    </source>
</reference>
<accession>A0AAW1TMX4</accession>
<evidence type="ECO:0000313" key="3">
    <source>
        <dbReference type="Proteomes" id="UP001431783"/>
    </source>
</evidence>
<protein>
    <submittedName>
        <fullName evidence="2">Uncharacterized protein</fullName>
    </submittedName>
</protein>
<evidence type="ECO:0000313" key="2">
    <source>
        <dbReference type="EMBL" id="KAK9871613.1"/>
    </source>
</evidence>
<feature type="compositionally biased region" description="Basic and acidic residues" evidence="1">
    <location>
        <begin position="1"/>
        <end position="28"/>
    </location>
</feature>
<gene>
    <name evidence="2" type="ORF">WA026_012993</name>
</gene>
<evidence type="ECO:0000256" key="1">
    <source>
        <dbReference type="SAM" id="MobiDB-lite"/>
    </source>
</evidence>